<name>A0A9P1I4D7_9PELO</name>
<dbReference type="AlphaFoldDB" id="A0A9P1I4D7"/>
<feature type="compositionally biased region" description="Polar residues" evidence="1">
    <location>
        <begin position="153"/>
        <end position="166"/>
    </location>
</feature>
<evidence type="ECO:0000313" key="3">
    <source>
        <dbReference type="Proteomes" id="UP001152747"/>
    </source>
</evidence>
<organism evidence="2 3">
    <name type="scientific">Caenorhabditis angaria</name>
    <dbReference type="NCBI Taxonomy" id="860376"/>
    <lineage>
        <taxon>Eukaryota</taxon>
        <taxon>Metazoa</taxon>
        <taxon>Ecdysozoa</taxon>
        <taxon>Nematoda</taxon>
        <taxon>Chromadorea</taxon>
        <taxon>Rhabditida</taxon>
        <taxon>Rhabditina</taxon>
        <taxon>Rhabditomorpha</taxon>
        <taxon>Rhabditoidea</taxon>
        <taxon>Rhabditidae</taxon>
        <taxon>Peloderinae</taxon>
        <taxon>Caenorhabditis</taxon>
    </lineage>
</organism>
<feature type="compositionally biased region" description="Low complexity" evidence="1">
    <location>
        <begin position="61"/>
        <end position="71"/>
    </location>
</feature>
<accession>A0A9P1I4D7</accession>
<feature type="compositionally biased region" description="Basic and acidic residues" evidence="1">
    <location>
        <begin position="190"/>
        <end position="200"/>
    </location>
</feature>
<feature type="compositionally biased region" description="Low complexity" evidence="1">
    <location>
        <begin position="245"/>
        <end position="260"/>
    </location>
</feature>
<feature type="compositionally biased region" description="Polar residues" evidence="1">
    <location>
        <begin position="1"/>
        <end position="13"/>
    </location>
</feature>
<sequence>MLTSNTRNAQNIWMNVDKTEETDDNQSSRRKSPSICSIDSETRIRRAGGGFSRYNQVTPGRKSNNSNYTSNNGGGGRGGRQSRQFGGATSPSNYFGNGNGGGFNSSNGGNSPMYKRSSFYNQNEYRSSSSSTSPFNHHQNSNNNMYNHSNSNFATSSRNYPPSHQNQQRRFHHPIHRSPSPPQILNSARIRRDSSDRESGGGRSSVGSHIHRYRAAGTAPSPSASIISSPYKESALKMSSETSTPSQQQQIQPQQQAPQHYQPMMNMKSIPEKELHRFLSINPQLQYNLRLLPIATSSEHAQSAPIPVPQHPSHHPQQHQNNRHFFPSYGSIGTPEMMMGEVSENENPNENGDQNVNFCSRLRDAYKGFDNLETSALGISNVENERRGQRIPFIG</sequence>
<feature type="compositionally biased region" description="Basic residues" evidence="1">
    <location>
        <begin position="167"/>
        <end position="176"/>
    </location>
</feature>
<feature type="compositionally biased region" description="Low complexity" evidence="1">
    <location>
        <begin position="127"/>
        <end position="152"/>
    </location>
</feature>
<dbReference type="EMBL" id="CANHGI010000001">
    <property type="protein sequence ID" value="CAI5439425.1"/>
    <property type="molecule type" value="Genomic_DNA"/>
</dbReference>
<evidence type="ECO:0000313" key="2">
    <source>
        <dbReference type="EMBL" id="CAI5439425.1"/>
    </source>
</evidence>
<feature type="compositionally biased region" description="Low complexity" evidence="1">
    <location>
        <begin position="219"/>
        <end position="230"/>
    </location>
</feature>
<dbReference type="Proteomes" id="UP001152747">
    <property type="component" value="Unassembled WGS sequence"/>
</dbReference>
<feature type="compositionally biased region" description="Low complexity" evidence="1">
    <location>
        <begin position="81"/>
        <end position="96"/>
    </location>
</feature>
<evidence type="ECO:0000256" key="1">
    <source>
        <dbReference type="SAM" id="MobiDB-lite"/>
    </source>
</evidence>
<keyword evidence="3" id="KW-1185">Reference proteome</keyword>
<protein>
    <submittedName>
        <fullName evidence="2">Uncharacterized protein</fullName>
    </submittedName>
</protein>
<gene>
    <name evidence="2" type="ORF">CAMP_LOCUS2062</name>
</gene>
<feature type="region of interest" description="Disordered" evidence="1">
    <location>
        <begin position="1"/>
        <end position="260"/>
    </location>
</feature>
<reference evidence="2" key="1">
    <citation type="submission" date="2022-11" db="EMBL/GenBank/DDBJ databases">
        <authorList>
            <person name="Kikuchi T."/>
        </authorList>
    </citation>
    <scope>NUCLEOTIDE SEQUENCE</scope>
    <source>
        <strain evidence="2">PS1010</strain>
    </source>
</reference>
<comment type="caution">
    <text evidence="2">The sequence shown here is derived from an EMBL/GenBank/DDBJ whole genome shotgun (WGS) entry which is preliminary data.</text>
</comment>
<proteinExistence type="predicted"/>